<protein>
    <recommendedName>
        <fullName evidence="2">DUF2794 domain-containing protein</fullName>
    </recommendedName>
</protein>
<dbReference type="AlphaFoldDB" id="A0A381TQ80"/>
<accession>A0A381TQ80</accession>
<evidence type="ECO:0008006" key="2">
    <source>
        <dbReference type="Google" id="ProtNLM"/>
    </source>
</evidence>
<dbReference type="Pfam" id="PF10984">
    <property type="entry name" value="DUF2794"/>
    <property type="match status" value="1"/>
</dbReference>
<sequence length="134" mass="15855">MAEIRYLYRHQRIYFMKKSLVVSGNAYLSEEKSKKDIRFFTKDELNIILSLYARGVSSGDWKDYAIDALKDKTSFSIYKHASEMPVFRLTKNHKSKNIKERWKIISMSGQELKRNKNLNALIKFLNQKKLSLVK</sequence>
<gene>
    <name evidence="1" type="ORF">METZ01_LOCUS70808</name>
</gene>
<organism evidence="1">
    <name type="scientific">marine metagenome</name>
    <dbReference type="NCBI Taxonomy" id="408172"/>
    <lineage>
        <taxon>unclassified sequences</taxon>
        <taxon>metagenomes</taxon>
        <taxon>ecological metagenomes</taxon>
    </lineage>
</organism>
<proteinExistence type="predicted"/>
<dbReference type="InterPro" id="IPR021252">
    <property type="entry name" value="DUF2794"/>
</dbReference>
<evidence type="ECO:0000313" key="1">
    <source>
        <dbReference type="EMBL" id="SVA17954.1"/>
    </source>
</evidence>
<reference evidence="1" key="1">
    <citation type="submission" date="2018-05" db="EMBL/GenBank/DDBJ databases">
        <authorList>
            <person name="Lanie J.A."/>
            <person name="Ng W.-L."/>
            <person name="Kazmierczak K.M."/>
            <person name="Andrzejewski T.M."/>
            <person name="Davidsen T.M."/>
            <person name="Wayne K.J."/>
            <person name="Tettelin H."/>
            <person name="Glass J.I."/>
            <person name="Rusch D."/>
            <person name="Podicherti R."/>
            <person name="Tsui H.-C.T."/>
            <person name="Winkler M.E."/>
        </authorList>
    </citation>
    <scope>NUCLEOTIDE SEQUENCE</scope>
</reference>
<dbReference type="EMBL" id="UINC01004941">
    <property type="protein sequence ID" value="SVA17954.1"/>
    <property type="molecule type" value="Genomic_DNA"/>
</dbReference>
<name>A0A381TQ80_9ZZZZ</name>